<keyword evidence="1" id="KW-1133">Transmembrane helix</keyword>
<dbReference type="Proteomes" id="UP000037269">
    <property type="component" value="Unassembled WGS sequence"/>
</dbReference>
<evidence type="ECO:0000313" key="2">
    <source>
        <dbReference type="EMBL" id="KON96918.1"/>
    </source>
</evidence>
<feature type="transmembrane region" description="Helical" evidence="1">
    <location>
        <begin position="49"/>
        <end position="69"/>
    </location>
</feature>
<comment type="caution">
    <text evidence="2">The sequence shown here is derived from an EMBL/GenBank/DDBJ whole genome shotgun (WGS) entry which is preliminary data.</text>
</comment>
<keyword evidence="1" id="KW-0812">Transmembrane</keyword>
<gene>
    <name evidence="2" type="ORF">AF333_16940</name>
</gene>
<dbReference type="AlphaFoldDB" id="A0A0M0H496"/>
<sequence>MVLFCFRRERYARNVSKDAPEDVKKIVAEALHITHKERLGKRDVKYSSYIYLVCLLVEGLLRLLLLSWFSRIATNRIE</sequence>
<accession>A0A0M0H496</accession>
<organism evidence="2 3">
    <name type="scientific">Aneurinibacillus migulanus</name>
    <name type="common">Bacillus migulanus</name>
    <dbReference type="NCBI Taxonomy" id="47500"/>
    <lineage>
        <taxon>Bacteria</taxon>
        <taxon>Bacillati</taxon>
        <taxon>Bacillota</taxon>
        <taxon>Bacilli</taxon>
        <taxon>Bacillales</taxon>
        <taxon>Paenibacillaceae</taxon>
        <taxon>Aneurinibacillus group</taxon>
        <taxon>Aneurinibacillus</taxon>
    </lineage>
</organism>
<keyword evidence="1" id="KW-0472">Membrane</keyword>
<proteinExistence type="predicted"/>
<dbReference type="EMBL" id="LGUG01000004">
    <property type="protein sequence ID" value="KON96918.1"/>
    <property type="molecule type" value="Genomic_DNA"/>
</dbReference>
<protein>
    <submittedName>
        <fullName evidence="2">Uncharacterized protein</fullName>
    </submittedName>
</protein>
<evidence type="ECO:0000313" key="3">
    <source>
        <dbReference type="Proteomes" id="UP000037269"/>
    </source>
</evidence>
<keyword evidence="3" id="KW-1185">Reference proteome</keyword>
<reference evidence="2 3" key="1">
    <citation type="submission" date="2015-07" db="EMBL/GenBank/DDBJ databases">
        <title>Fjat-14205 dsm 2895.</title>
        <authorList>
            <person name="Liu B."/>
            <person name="Wang J."/>
            <person name="Zhu Y."/>
            <person name="Liu G."/>
            <person name="Chen Q."/>
            <person name="Chen Z."/>
            <person name="Lan J."/>
            <person name="Che J."/>
            <person name="Ge C."/>
            <person name="Shi H."/>
            <person name="Pan Z."/>
            <person name="Liu X."/>
        </authorList>
    </citation>
    <scope>NUCLEOTIDE SEQUENCE [LARGE SCALE GENOMIC DNA]</scope>
    <source>
        <strain evidence="2 3">DSM 2895</strain>
    </source>
</reference>
<dbReference type="PATRIC" id="fig|47500.9.peg.4897"/>
<evidence type="ECO:0000256" key="1">
    <source>
        <dbReference type="SAM" id="Phobius"/>
    </source>
</evidence>
<name>A0A0M0H496_ANEMI</name>